<dbReference type="STRING" id="77586.A0A0D9VWB1"/>
<evidence type="ECO:0000313" key="4">
    <source>
        <dbReference type="Proteomes" id="UP000032180"/>
    </source>
</evidence>
<feature type="repeat" description="TPR" evidence="2">
    <location>
        <begin position="322"/>
        <end position="355"/>
    </location>
</feature>
<dbReference type="Gramene" id="LPERR03G21360.1">
    <property type="protein sequence ID" value="LPERR03G21360.1"/>
    <property type="gene ID" value="LPERR03G21360"/>
</dbReference>
<keyword evidence="1" id="KW-0040">ANK repeat</keyword>
<dbReference type="InterPro" id="IPR051616">
    <property type="entry name" value="Cul2-RING_E3_ligase_SR"/>
</dbReference>
<dbReference type="PROSITE" id="PS50088">
    <property type="entry name" value="ANK_REPEAT"/>
    <property type="match status" value="8"/>
</dbReference>
<feature type="repeat" description="ANK" evidence="1">
    <location>
        <begin position="797"/>
        <end position="829"/>
    </location>
</feature>
<dbReference type="HOGENOM" id="CLU_314344_0_0_1"/>
<reference evidence="3 4" key="1">
    <citation type="submission" date="2012-08" db="EMBL/GenBank/DDBJ databases">
        <title>Oryza genome evolution.</title>
        <authorList>
            <person name="Wing R.A."/>
        </authorList>
    </citation>
    <scope>NUCLEOTIDE SEQUENCE</scope>
</reference>
<proteinExistence type="predicted"/>
<protein>
    <submittedName>
        <fullName evidence="3">Uncharacterized protein</fullName>
    </submittedName>
</protein>
<reference evidence="4" key="2">
    <citation type="submission" date="2013-12" db="EMBL/GenBank/DDBJ databases">
        <authorList>
            <person name="Yu Y."/>
            <person name="Lee S."/>
            <person name="de Baynast K."/>
            <person name="Wissotski M."/>
            <person name="Liu L."/>
            <person name="Talag J."/>
            <person name="Goicoechea J."/>
            <person name="Angelova A."/>
            <person name="Jetty R."/>
            <person name="Kudrna D."/>
            <person name="Golser W."/>
            <person name="Rivera L."/>
            <person name="Zhang J."/>
            <person name="Wing R."/>
        </authorList>
    </citation>
    <scope>NUCLEOTIDE SEQUENCE</scope>
</reference>
<evidence type="ECO:0000256" key="1">
    <source>
        <dbReference type="PROSITE-ProRule" id="PRU00023"/>
    </source>
</evidence>
<name>A0A0D9VWB1_9ORYZ</name>
<feature type="repeat" description="ANK" evidence="1">
    <location>
        <begin position="733"/>
        <end position="765"/>
    </location>
</feature>
<organism evidence="3 4">
    <name type="scientific">Leersia perrieri</name>
    <dbReference type="NCBI Taxonomy" id="77586"/>
    <lineage>
        <taxon>Eukaryota</taxon>
        <taxon>Viridiplantae</taxon>
        <taxon>Streptophyta</taxon>
        <taxon>Embryophyta</taxon>
        <taxon>Tracheophyta</taxon>
        <taxon>Spermatophyta</taxon>
        <taxon>Magnoliopsida</taxon>
        <taxon>Liliopsida</taxon>
        <taxon>Poales</taxon>
        <taxon>Poaceae</taxon>
        <taxon>BOP clade</taxon>
        <taxon>Oryzoideae</taxon>
        <taxon>Oryzeae</taxon>
        <taxon>Oryzinae</taxon>
        <taxon>Leersia</taxon>
    </lineage>
</organism>
<dbReference type="Proteomes" id="UP000032180">
    <property type="component" value="Chromosome 3"/>
</dbReference>
<feature type="repeat" description="ANK" evidence="1">
    <location>
        <begin position="195"/>
        <end position="227"/>
    </location>
</feature>
<dbReference type="SUPFAM" id="SSF48452">
    <property type="entry name" value="TPR-like"/>
    <property type="match status" value="1"/>
</dbReference>
<dbReference type="PANTHER" id="PTHR46224:SF41">
    <property type="entry name" value="OS03G0621400 PROTEIN"/>
    <property type="match status" value="1"/>
</dbReference>
<sequence>MEEGLPFPANIEAMRRTPQFKLIQAVFHGDLRAFKRQAKVLDVGRGRLRKAVEEVRVEGVPGEEGVGVLQLAASQGNIEICKYLIDIIKVDVDDADDKGKTSLFNTVTSGHREVAKYLLDHGANPDQAMRCGLSPLHVAAGLGDCESVKVLLAKGAYVDPISIFGTPLHLAAKEGKDGTMKILLDHNADCNKMVNGMTPFLLATKAASAKYMELLVEAGADGTLSDVFLNCMSTAFMDDGDSVSSDSEPEEAGANHHVPVNAVQPRCWEEAVAHDMGRRHVQHRRKRSGWWVGTGGARRRELGLDFIRWADGLDNPVNRRKIIEFKSLGLGAVEKKDYRSAAGFYSKAMELDPDDATLLSNRSLCWLYMGDGGKALLDAHEYRKKGPDWSKACYRQGTALMLLKDYASACEPLLDGFKLDPGNIEIENALRIWKASGIHNGSFGVLEDISKHLTQLYGFSWQNMLRVYISLLDKGRGCLRDSVMAARIGRSAGRCTSPLAASHGSMEVCMYLVERHKVDVNDIDMEEKIRPYSVMKYIQDNFEGWLTCLQKGGSKVRLQVRSLLLMKMKREDLENTSYLAYPNPVPPLIFPLSSTDQSSPRAMEDDLPFPANIEAMHNTPQFKLAQAVFNGDLRGFKRQAKVLDMGRGRLRKAVEEVRVEGVPGEEGVGMLQLAASQGHMEICKYLVDTLKVDVDDADDEGKTPLLKAVHSGHQGIAKYLLDHGANPDQAMRCGLAPLHSAARLRDCESVKQLLAKGAYVDPVRTHGTPLHLAALEGQDGTMKILLDHNADFNKIVNGITPLLLATRSASAKCMELLVEAGADRTLSDAFVNYMSTAFVDDGDGGSSDSELEEAGANHHVSVNGSFGVLEGIAKHVHVLPFRKATWIWTRMSGGKMNQGGVRSKEGGERCKEWMRISTGTAMGKKDISSRS</sequence>
<dbReference type="AlphaFoldDB" id="A0A0D9VWB1"/>
<dbReference type="Gene3D" id="1.25.40.20">
    <property type="entry name" value="Ankyrin repeat-containing domain"/>
    <property type="match status" value="2"/>
</dbReference>
<dbReference type="Gene3D" id="1.25.40.10">
    <property type="entry name" value="Tetratricopeptide repeat domain"/>
    <property type="match status" value="1"/>
</dbReference>
<dbReference type="SMART" id="SM00248">
    <property type="entry name" value="ANK"/>
    <property type="match status" value="11"/>
</dbReference>
<dbReference type="eggNOG" id="KOG0548">
    <property type="taxonomic scope" value="Eukaryota"/>
</dbReference>
<evidence type="ECO:0000313" key="3">
    <source>
        <dbReference type="EnsemblPlants" id="LPERR03G21360.1"/>
    </source>
</evidence>
<dbReference type="InterPro" id="IPR011990">
    <property type="entry name" value="TPR-like_helical_dom_sf"/>
</dbReference>
<dbReference type="Pfam" id="PF00023">
    <property type="entry name" value="Ank"/>
    <property type="match status" value="1"/>
</dbReference>
<accession>A0A0D9VWB1</accession>
<evidence type="ECO:0000256" key="2">
    <source>
        <dbReference type="PROSITE-ProRule" id="PRU00339"/>
    </source>
</evidence>
<feature type="repeat" description="ANK" evidence="1">
    <location>
        <begin position="131"/>
        <end position="163"/>
    </location>
</feature>
<dbReference type="PROSITE" id="PS50005">
    <property type="entry name" value="TPR"/>
    <property type="match status" value="1"/>
</dbReference>
<dbReference type="PANTHER" id="PTHR46224">
    <property type="entry name" value="ANKYRIN REPEAT FAMILY PROTEIN"/>
    <property type="match status" value="1"/>
</dbReference>
<keyword evidence="2" id="KW-0802">TPR repeat</keyword>
<dbReference type="eggNOG" id="KOG0504">
    <property type="taxonomic scope" value="Eukaryota"/>
</dbReference>
<dbReference type="SUPFAM" id="SSF48403">
    <property type="entry name" value="Ankyrin repeat"/>
    <property type="match status" value="2"/>
</dbReference>
<dbReference type="InterPro" id="IPR002110">
    <property type="entry name" value="Ankyrin_rpt"/>
</dbReference>
<reference evidence="3" key="3">
    <citation type="submission" date="2015-04" db="UniProtKB">
        <authorList>
            <consortium name="EnsemblPlants"/>
        </authorList>
    </citation>
    <scope>IDENTIFICATION</scope>
</reference>
<keyword evidence="4" id="KW-1185">Reference proteome</keyword>
<dbReference type="Pfam" id="PF12796">
    <property type="entry name" value="Ank_2"/>
    <property type="match status" value="3"/>
</dbReference>
<feature type="repeat" description="ANK" evidence="1">
    <location>
        <begin position="98"/>
        <end position="130"/>
    </location>
</feature>
<feature type="repeat" description="ANK" evidence="1">
    <location>
        <begin position="166"/>
        <end position="195"/>
    </location>
</feature>
<dbReference type="PROSITE" id="PS50297">
    <property type="entry name" value="ANK_REP_REGION"/>
    <property type="match status" value="8"/>
</dbReference>
<feature type="repeat" description="ANK" evidence="1">
    <location>
        <begin position="765"/>
        <end position="797"/>
    </location>
</feature>
<dbReference type="SMART" id="SM00028">
    <property type="entry name" value="TPR"/>
    <property type="match status" value="2"/>
</dbReference>
<dbReference type="InterPro" id="IPR036770">
    <property type="entry name" value="Ankyrin_rpt-contain_sf"/>
</dbReference>
<feature type="repeat" description="ANK" evidence="1">
    <location>
        <begin position="700"/>
        <end position="732"/>
    </location>
</feature>
<dbReference type="EnsemblPlants" id="LPERR03G21360.1">
    <property type="protein sequence ID" value="LPERR03G21360.1"/>
    <property type="gene ID" value="LPERR03G21360"/>
</dbReference>
<dbReference type="InterPro" id="IPR019734">
    <property type="entry name" value="TPR_rpt"/>
</dbReference>